<gene>
    <name evidence="11" type="ORF">ACFOZ1_01005</name>
</gene>
<dbReference type="Gene3D" id="3.40.50.300">
    <property type="entry name" value="P-loop containing nucleotide triphosphate hydrolases"/>
    <property type="match status" value="1"/>
</dbReference>
<dbReference type="CDD" id="cd18547">
    <property type="entry name" value="ABC_6TM_Tm288_like"/>
    <property type="match status" value="1"/>
</dbReference>
<dbReference type="SUPFAM" id="SSF90123">
    <property type="entry name" value="ABC transporter transmembrane region"/>
    <property type="match status" value="1"/>
</dbReference>
<dbReference type="Pfam" id="PF00005">
    <property type="entry name" value="ABC_tran"/>
    <property type="match status" value="1"/>
</dbReference>
<evidence type="ECO:0000256" key="5">
    <source>
        <dbReference type="ARBA" id="ARBA00022989"/>
    </source>
</evidence>
<dbReference type="Gene3D" id="1.20.1560.10">
    <property type="entry name" value="ABC transporter type 1, transmembrane domain"/>
    <property type="match status" value="1"/>
</dbReference>
<dbReference type="InterPro" id="IPR017871">
    <property type="entry name" value="ABC_transporter-like_CS"/>
</dbReference>
<dbReference type="PROSITE" id="PS50929">
    <property type="entry name" value="ABC_TM1F"/>
    <property type="match status" value="1"/>
</dbReference>
<feature type="region of interest" description="Disordered" evidence="7">
    <location>
        <begin position="1"/>
        <end position="25"/>
    </location>
</feature>
<dbReference type="Proteomes" id="UP001595880">
    <property type="component" value="Unassembled WGS sequence"/>
</dbReference>
<keyword evidence="4 11" id="KW-0067">ATP-binding</keyword>
<evidence type="ECO:0000256" key="6">
    <source>
        <dbReference type="ARBA" id="ARBA00023136"/>
    </source>
</evidence>
<feature type="transmembrane region" description="Helical" evidence="8">
    <location>
        <begin position="189"/>
        <end position="206"/>
    </location>
</feature>
<dbReference type="PROSITE" id="PS00211">
    <property type="entry name" value="ABC_TRANSPORTER_1"/>
    <property type="match status" value="1"/>
</dbReference>
<evidence type="ECO:0000259" key="10">
    <source>
        <dbReference type="PROSITE" id="PS50929"/>
    </source>
</evidence>
<evidence type="ECO:0000256" key="8">
    <source>
        <dbReference type="SAM" id="Phobius"/>
    </source>
</evidence>
<evidence type="ECO:0000313" key="11">
    <source>
        <dbReference type="EMBL" id="MFC4386376.1"/>
    </source>
</evidence>
<dbReference type="EMBL" id="JBHSDV010000001">
    <property type="protein sequence ID" value="MFC4386376.1"/>
    <property type="molecule type" value="Genomic_DNA"/>
</dbReference>
<reference evidence="12" key="1">
    <citation type="journal article" date="2019" name="Int. J. Syst. Evol. Microbiol.">
        <title>The Global Catalogue of Microorganisms (GCM) 10K type strain sequencing project: providing services to taxonomists for standard genome sequencing and annotation.</title>
        <authorList>
            <consortium name="The Broad Institute Genomics Platform"/>
            <consortium name="The Broad Institute Genome Sequencing Center for Infectious Disease"/>
            <person name="Wu L."/>
            <person name="Ma J."/>
        </authorList>
    </citation>
    <scope>NUCLEOTIDE SEQUENCE [LARGE SCALE GENOMIC DNA]</scope>
    <source>
        <strain evidence="12">KACC 14058</strain>
    </source>
</reference>
<evidence type="ECO:0000256" key="2">
    <source>
        <dbReference type="ARBA" id="ARBA00022692"/>
    </source>
</evidence>
<dbReference type="InterPro" id="IPR039421">
    <property type="entry name" value="Type_1_exporter"/>
</dbReference>
<keyword evidence="12" id="KW-1185">Reference proteome</keyword>
<keyword evidence="6 8" id="KW-0472">Membrane</keyword>
<dbReference type="GO" id="GO:0005524">
    <property type="term" value="F:ATP binding"/>
    <property type="evidence" value="ECO:0007669"/>
    <property type="project" value="UniProtKB-KW"/>
</dbReference>
<dbReference type="InterPro" id="IPR027417">
    <property type="entry name" value="P-loop_NTPase"/>
</dbReference>
<evidence type="ECO:0000256" key="7">
    <source>
        <dbReference type="SAM" id="MobiDB-lite"/>
    </source>
</evidence>
<evidence type="ECO:0000256" key="4">
    <source>
        <dbReference type="ARBA" id="ARBA00022840"/>
    </source>
</evidence>
<organism evidence="11 12">
    <name type="scientific">Gracilibacillus marinus</name>
    <dbReference type="NCBI Taxonomy" id="630535"/>
    <lineage>
        <taxon>Bacteria</taxon>
        <taxon>Bacillati</taxon>
        <taxon>Bacillota</taxon>
        <taxon>Bacilli</taxon>
        <taxon>Bacillales</taxon>
        <taxon>Bacillaceae</taxon>
        <taxon>Gracilibacillus</taxon>
    </lineage>
</organism>
<dbReference type="InterPro" id="IPR011527">
    <property type="entry name" value="ABC1_TM_dom"/>
</dbReference>
<dbReference type="SMART" id="SM00382">
    <property type="entry name" value="AAA"/>
    <property type="match status" value="1"/>
</dbReference>
<sequence length="606" mass="68547">MNNQRFQQTQQHRSPHHPNIGPKPKVKNLRQTIFRVWSYMATDRWMFWLVILFVVFSSILSLLGPYYIGVAVDVITGTKSTIPFHQILLILVGIFVLHSVTLALQNYWMIDIAQHTVYGIRKQLFSHVLTLPMMFFQRTQSGDVMSRLTNDIDNVSRTLNTAVIQVTTSILTLIGTLIVMYLLSPLLTAMTLTIVPLMYFGMKWITKRTGKYFKEQQKALGEMNGFLEESLSGHTMVKLFHQEYRVMDTFEKKNKELRDVGYWAQVYSGFIPKLMNTLNNFSFAIIVGIGGFIALSTNQTTVSIGIIVTFSTYARQFTRPLNDLANQFNTILSAVAGAERVFEIVDEDKEETSVDKIEMKKLDGEVVFDQVSFAYNKEEPILKNISFYAKKGESIALVGPTGAGKTTIISLLARFYEEDEGTIWMDGQDAKTLSNESIRKELGIVLQDAYLFDTTIRENIRYGKLDASDKEVEHAAKLANAHSFIEQLPNQYDTMLEGNGHSISQGQRQLISIARAMLRNPSILILDEATSSIDTITELKITDALKRLMKGKTSFIIAHRLNTIEEADQILVLQDGTIIERGNHQSLLAQKGFYANLVATQSIKEA</sequence>
<dbReference type="InterPro" id="IPR036640">
    <property type="entry name" value="ABC1_TM_sf"/>
</dbReference>
<keyword evidence="3" id="KW-0547">Nucleotide-binding</keyword>
<dbReference type="InterPro" id="IPR003593">
    <property type="entry name" value="AAA+_ATPase"/>
</dbReference>
<dbReference type="PANTHER" id="PTHR43394:SF1">
    <property type="entry name" value="ATP-BINDING CASSETTE SUB-FAMILY B MEMBER 10, MITOCHONDRIAL"/>
    <property type="match status" value="1"/>
</dbReference>
<proteinExistence type="predicted"/>
<feature type="domain" description="ABC transmembrane type-1" evidence="10">
    <location>
        <begin position="48"/>
        <end position="333"/>
    </location>
</feature>
<dbReference type="SUPFAM" id="SSF52540">
    <property type="entry name" value="P-loop containing nucleoside triphosphate hydrolases"/>
    <property type="match status" value="1"/>
</dbReference>
<evidence type="ECO:0000313" key="12">
    <source>
        <dbReference type="Proteomes" id="UP001595880"/>
    </source>
</evidence>
<feature type="transmembrane region" description="Helical" evidence="8">
    <location>
        <begin position="87"/>
        <end position="104"/>
    </location>
</feature>
<evidence type="ECO:0000259" key="9">
    <source>
        <dbReference type="PROSITE" id="PS50893"/>
    </source>
</evidence>
<dbReference type="InterPro" id="IPR003439">
    <property type="entry name" value="ABC_transporter-like_ATP-bd"/>
</dbReference>
<feature type="transmembrane region" description="Helical" evidence="8">
    <location>
        <begin position="277"/>
        <end position="295"/>
    </location>
</feature>
<accession>A0ABV8VPJ4</accession>
<feature type="domain" description="ABC transporter" evidence="9">
    <location>
        <begin position="366"/>
        <end position="600"/>
    </location>
</feature>
<dbReference type="PROSITE" id="PS50893">
    <property type="entry name" value="ABC_TRANSPORTER_2"/>
    <property type="match status" value="1"/>
</dbReference>
<protein>
    <submittedName>
        <fullName evidence="11">ABC transporter ATP-binding protein</fullName>
    </submittedName>
</protein>
<dbReference type="Pfam" id="PF00664">
    <property type="entry name" value="ABC_membrane"/>
    <property type="match status" value="1"/>
</dbReference>
<comment type="caution">
    <text evidence="11">The sequence shown here is derived from an EMBL/GenBank/DDBJ whole genome shotgun (WGS) entry which is preliminary data.</text>
</comment>
<keyword evidence="2 8" id="KW-0812">Transmembrane</keyword>
<dbReference type="RefSeq" id="WP_390194928.1">
    <property type="nucleotide sequence ID" value="NZ_JBHSDV010000001.1"/>
</dbReference>
<feature type="compositionally biased region" description="Polar residues" evidence="7">
    <location>
        <begin position="1"/>
        <end position="12"/>
    </location>
</feature>
<feature type="transmembrane region" description="Helical" evidence="8">
    <location>
        <begin position="45"/>
        <end position="67"/>
    </location>
</feature>
<feature type="transmembrane region" description="Helical" evidence="8">
    <location>
        <begin position="162"/>
        <end position="183"/>
    </location>
</feature>
<name>A0ABV8VPJ4_9BACI</name>
<comment type="subcellular location">
    <subcellularLocation>
        <location evidence="1">Cell membrane</location>
        <topology evidence="1">Multi-pass membrane protein</topology>
    </subcellularLocation>
</comment>
<keyword evidence="5 8" id="KW-1133">Transmembrane helix</keyword>
<dbReference type="CDD" id="cd03254">
    <property type="entry name" value="ABCC_Glucan_exporter_like"/>
    <property type="match status" value="1"/>
</dbReference>
<evidence type="ECO:0000256" key="1">
    <source>
        <dbReference type="ARBA" id="ARBA00004651"/>
    </source>
</evidence>
<evidence type="ECO:0000256" key="3">
    <source>
        <dbReference type="ARBA" id="ARBA00022741"/>
    </source>
</evidence>
<dbReference type="PANTHER" id="PTHR43394">
    <property type="entry name" value="ATP-DEPENDENT PERMEASE MDL1, MITOCHONDRIAL"/>
    <property type="match status" value="1"/>
</dbReference>